<dbReference type="PANTHER" id="PTHR47755">
    <property type="entry name" value="CELL DIVISION PROTEIN FTSX"/>
    <property type="match status" value="1"/>
</dbReference>
<feature type="transmembrane region" description="Helical" evidence="1">
    <location>
        <begin position="288"/>
        <end position="310"/>
    </location>
</feature>
<evidence type="ECO:0000313" key="3">
    <source>
        <dbReference type="Proteomes" id="UP001595604"/>
    </source>
</evidence>
<dbReference type="GO" id="GO:0051301">
    <property type="term" value="P:cell division"/>
    <property type="evidence" value="ECO:0007669"/>
    <property type="project" value="UniProtKB-KW"/>
</dbReference>
<protein>
    <submittedName>
        <fullName evidence="2">Cell division protein FtsX</fullName>
    </submittedName>
</protein>
<dbReference type="EMBL" id="JBHRTQ010000003">
    <property type="protein sequence ID" value="MFC3173294.1"/>
    <property type="molecule type" value="Genomic_DNA"/>
</dbReference>
<comment type="caution">
    <text evidence="2">The sequence shown here is derived from an EMBL/GenBank/DDBJ whole genome shotgun (WGS) entry which is preliminary data.</text>
</comment>
<organism evidence="2 3">
    <name type="scientific">Novosphingobium bradum</name>
    <dbReference type="NCBI Taxonomy" id="1737444"/>
    <lineage>
        <taxon>Bacteria</taxon>
        <taxon>Pseudomonadati</taxon>
        <taxon>Pseudomonadota</taxon>
        <taxon>Alphaproteobacteria</taxon>
        <taxon>Sphingomonadales</taxon>
        <taxon>Sphingomonadaceae</taxon>
        <taxon>Novosphingobium</taxon>
    </lineage>
</organism>
<dbReference type="Proteomes" id="UP001595604">
    <property type="component" value="Unassembled WGS sequence"/>
</dbReference>
<keyword evidence="2" id="KW-0132">Cell division</keyword>
<dbReference type="PANTHER" id="PTHR47755:SF1">
    <property type="entry name" value="CELL DIVISION PROTEIN FTSX"/>
    <property type="match status" value="1"/>
</dbReference>
<reference evidence="3" key="1">
    <citation type="journal article" date="2019" name="Int. J. Syst. Evol. Microbiol.">
        <title>The Global Catalogue of Microorganisms (GCM) 10K type strain sequencing project: providing services to taxonomists for standard genome sequencing and annotation.</title>
        <authorList>
            <consortium name="The Broad Institute Genomics Platform"/>
            <consortium name="The Broad Institute Genome Sequencing Center for Infectious Disease"/>
            <person name="Wu L."/>
            <person name="Ma J."/>
        </authorList>
    </citation>
    <scope>NUCLEOTIDE SEQUENCE [LARGE SCALE GENOMIC DNA]</scope>
    <source>
        <strain evidence="3">KCTC 42984</strain>
    </source>
</reference>
<keyword evidence="1" id="KW-1133">Transmembrane helix</keyword>
<name>A0ABV7INT7_9SPHN</name>
<proteinExistence type="predicted"/>
<dbReference type="RefSeq" id="WP_379508675.1">
    <property type="nucleotide sequence ID" value="NZ_JBHRTQ010000003.1"/>
</dbReference>
<sequence length="318" mass="31897">MSEPRALRLPDLFGRHLGGGGQSDIVPQSRLSGPIPWVIAIMVALMVIAAAGGLALRNTGRAAAAELSGGITVQIVEARPEERDRQARAALSALAAMPGVAGAQMVPQSDLDALVEPWLGGGAGGPGAGALEEGGAVPVPALIDARLAGQLSPDRLGRIQAALRASAPGARVDAQSTWLTPVFGAIASLQWLSLALIVVLGLATGAAVLLAARTALGNNRATIEIVHLLGGTDAQIARIFQRSIARDAIGGALAGSGAALVVIVLLGRSFAALQAGIVTGGALGWGDWALLLSVPAAAVVLATLTARWTVIGALKGML</sequence>
<feature type="transmembrane region" description="Helical" evidence="1">
    <location>
        <begin position="248"/>
        <end position="268"/>
    </location>
</feature>
<accession>A0ABV7INT7</accession>
<feature type="transmembrane region" description="Helical" evidence="1">
    <location>
        <begin position="35"/>
        <end position="56"/>
    </location>
</feature>
<keyword evidence="2" id="KW-0131">Cell cycle</keyword>
<keyword evidence="1" id="KW-0472">Membrane</keyword>
<feature type="transmembrane region" description="Helical" evidence="1">
    <location>
        <begin position="89"/>
        <end position="106"/>
    </location>
</feature>
<feature type="transmembrane region" description="Helical" evidence="1">
    <location>
        <begin position="191"/>
        <end position="212"/>
    </location>
</feature>
<keyword evidence="1" id="KW-0812">Transmembrane</keyword>
<keyword evidence="3" id="KW-1185">Reference proteome</keyword>
<evidence type="ECO:0000256" key="1">
    <source>
        <dbReference type="SAM" id="Phobius"/>
    </source>
</evidence>
<gene>
    <name evidence="2" type="ORF">ACFOD9_03400</name>
</gene>
<evidence type="ECO:0000313" key="2">
    <source>
        <dbReference type="EMBL" id="MFC3173294.1"/>
    </source>
</evidence>
<dbReference type="InterPro" id="IPR004513">
    <property type="entry name" value="FtsX"/>
</dbReference>